<evidence type="ECO:0000313" key="2">
    <source>
        <dbReference type="Proteomes" id="UP001597059"/>
    </source>
</evidence>
<dbReference type="EMBL" id="JBHTMN010000014">
    <property type="protein sequence ID" value="MFD1384325.1"/>
    <property type="molecule type" value="Genomic_DNA"/>
</dbReference>
<comment type="caution">
    <text evidence="1">The sequence shown here is derived from an EMBL/GenBank/DDBJ whole genome shotgun (WGS) entry which is preliminary data.</text>
</comment>
<gene>
    <name evidence="1" type="ORF">ACFQ45_13180</name>
</gene>
<dbReference type="RefSeq" id="WP_377368433.1">
    <property type="nucleotide sequence ID" value="NZ_JBHTMN010000014.1"/>
</dbReference>
<proteinExistence type="predicted"/>
<sequence>MELEIIKLLTGTGADTVTIIIGWVLIKHELRIQKLESGKEKGAD</sequence>
<protein>
    <submittedName>
        <fullName evidence="1">Uncharacterized protein</fullName>
    </submittedName>
</protein>
<dbReference type="Proteomes" id="UP001597059">
    <property type="component" value="Unassembled WGS sequence"/>
</dbReference>
<organism evidence="1 2">
    <name type="scientific">Rhodanobacter aciditrophus</name>
    <dbReference type="NCBI Taxonomy" id="1623218"/>
    <lineage>
        <taxon>Bacteria</taxon>
        <taxon>Pseudomonadati</taxon>
        <taxon>Pseudomonadota</taxon>
        <taxon>Gammaproteobacteria</taxon>
        <taxon>Lysobacterales</taxon>
        <taxon>Rhodanobacteraceae</taxon>
        <taxon>Rhodanobacter</taxon>
    </lineage>
</organism>
<reference evidence="2" key="1">
    <citation type="journal article" date="2019" name="Int. J. Syst. Evol. Microbiol.">
        <title>The Global Catalogue of Microorganisms (GCM) 10K type strain sequencing project: providing services to taxonomists for standard genome sequencing and annotation.</title>
        <authorList>
            <consortium name="The Broad Institute Genomics Platform"/>
            <consortium name="The Broad Institute Genome Sequencing Center for Infectious Disease"/>
            <person name="Wu L."/>
            <person name="Ma J."/>
        </authorList>
    </citation>
    <scope>NUCLEOTIDE SEQUENCE [LARGE SCALE GENOMIC DNA]</scope>
    <source>
        <strain evidence="2">JCM 30774</strain>
    </source>
</reference>
<evidence type="ECO:0000313" key="1">
    <source>
        <dbReference type="EMBL" id="MFD1384325.1"/>
    </source>
</evidence>
<accession>A0ABW4B6U5</accession>
<keyword evidence="2" id="KW-1185">Reference proteome</keyword>
<name>A0ABW4B6U5_9GAMM</name>